<protein>
    <submittedName>
        <fullName evidence="1">Uncharacterized protein</fullName>
    </submittedName>
</protein>
<accession>A0ABQ9TYI2</accession>
<dbReference type="Proteomes" id="UP001266305">
    <property type="component" value="Unassembled WGS sequence"/>
</dbReference>
<keyword evidence="2" id="KW-1185">Reference proteome</keyword>
<evidence type="ECO:0000313" key="1">
    <source>
        <dbReference type="EMBL" id="KAK2089863.1"/>
    </source>
</evidence>
<dbReference type="EMBL" id="JASSZA010000018">
    <property type="protein sequence ID" value="KAK2089863.1"/>
    <property type="molecule type" value="Genomic_DNA"/>
</dbReference>
<name>A0ABQ9TYI2_SAGOE</name>
<evidence type="ECO:0000313" key="2">
    <source>
        <dbReference type="Proteomes" id="UP001266305"/>
    </source>
</evidence>
<organism evidence="1 2">
    <name type="scientific">Saguinus oedipus</name>
    <name type="common">Cotton-top tamarin</name>
    <name type="synonym">Oedipomidas oedipus</name>
    <dbReference type="NCBI Taxonomy" id="9490"/>
    <lineage>
        <taxon>Eukaryota</taxon>
        <taxon>Metazoa</taxon>
        <taxon>Chordata</taxon>
        <taxon>Craniata</taxon>
        <taxon>Vertebrata</taxon>
        <taxon>Euteleostomi</taxon>
        <taxon>Mammalia</taxon>
        <taxon>Eutheria</taxon>
        <taxon>Euarchontoglires</taxon>
        <taxon>Primates</taxon>
        <taxon>Haplorrhini</taxon>
        <taxon>Platyrrhini</taxon>
        <taxon>Cebidae</taxon>
        <taxon>Callitrichinae</taxon>
        <taxon>Saguinus</taxon>
    </lineage>
</organism>
<gene>
    <name evidence="1" type="ORF">P7K49_032529</name>
</gene>
<comment type="caution">
    <text evidence="1">The sequence shown here is derived from an EMBL/GenBank/DDBJ whole genome shotgun (WGS) entry which is preliminary data.</text>
</comment>
<sequence length="199" mass="21293">MELRPPLSAGSPPSVTGQQVSTWPQLLRVSSCWSLICRAPSSQTPPRPRGNRAECVERAAHSVLPIPGPAEPLTLHPGHFSFSFLAMPVMVPPVPAEATSMSSFPGGQITFSGPRLASPPLKATITENTLSLNHGGQPKNSEEKLLQLEQPPRQPSVCKSHSEAGSLLCQLSLLCDTRALQPSFGWMQTGRTLSGGCRR</sequence>
<proteinExistence type="predicted"/>
<reference evidence="1 2" key="1">
    <citation type="submission" date="2023-05" db="EMBL/GenBank/DDBJ databases">
        <title>B98-5 Cell Line De Novo Hybrid Assembly: An Optical Mapping Approach.</title>
        <authorList>
            <person name="Kananen K."/>
            <person name="Auerbach J.A."/>
            <person name="Kautto E."/>
            <person name="Blachly J.S."/>
        </authorList>
    </citation>
    <scope>NUCLEOTIDE SEQUENCE [LARGE SCALE GENOMIC DNA]</scope>
    <source>
        <strain evidence="1">B95-8</strain>
        <tissue evidence="1">Cell line</tissue>
    </source>
</reference>